<comment type="caution">
    <text evidence="3">The sequence shown here is derived from an EMBL/GenBank/DDBJ whole genome shotgun (WGS) entry which is preliminary data.</text>
</comment>
<dbReference type="EMBL" id="JAHESE010000012">
    <property type="protein sequence ID" value="MBT1709268.1"/>
    <property type="molecule type" value="Genomic_DNA"/>
</dbReference>
<evidence type="ECO:0000313" key="4">
    <source>
        <dbReference type="Proteomes" id="UP001319080"/>
    </source>
</evidence>
<keyword evidence="2" id="KW-1133">Transmembrane helix</keyword>
<name>A0AAP2DXM0_9BACT</name>
<keyword evidence="2" id="KW-0812">Transmembrane</keyword>
<gene>
    <name evidence="3" type="ORF">KK062_13580</name>
</gene>
<feature type="transmembrane region" description="Helical" evidence="2">
    <location>
        <begin position="45"/>
        <end position="64"/>
    </location>
</feature>
<reference evidence="3 4" key="1">
    <citation type="submission" date="2021-05" db="EMBL/GenBank/DDBJ databases">
        <title>A Polyphasic approach of four new species of the genus Ohtaekwangia: Ohtaekwangia histidinii sp. nov., Ohtaekwangia cretensis sp. nov., Ohtaekwangia indiensis sp. nov., Ohtaekwangia reichenbachii sp. nov. from diverse environment.</title>
        <authorList>
            <person name="Octaviana S."/>
        </authorList>
    </citation>
    <scope>NUCLEOTIDE SEQUENCE [LARGE SCALE GENOMIC DNA]</scope>
    <source>
        <strain evidence="3 4">PWU5</strain>
    </source>
</reference>
<feature type="coiled-coil region" evidence="1">
    <location>
        <begin position="65"/>
        <end position="92"/>
    </location>
</feature>
<evidence type="ECO:0000256" key="1">
    <source>
        <dbReference type="SAM" id="Coils"/>
    </source>
</evidence>
<evidence type="ECO:0000313" key="3">
    <source>
        <dbReference type="EMBL" id="MBT1709268.1"/>
    </source>
</evidence>
<dbReference type="AlphaFoldDB" id="A0AAP2DXM0"/>
<keyword evidence="2" id="KW-0472">Membrane</keyword>
<keyword evidence="4" id="KW-1185">Reference proteome</keyword>
<feature type="transmembrane region" description="Helical" evidence="2">
    <location>
        <begin position="7"/>
        <end position="25"/>
    </location>
</feature>
<dbReference type="Proteomes" id="UP001319080">
    <property type="component" value="Unassembled WGS sequence"/>
</dbReference>
<sequence length="105" mass="11938">MSKNRVIFYIVFALFHLGAFIFTVVLDNNTNLLFSMVSWVPYFKWITLLGVILIIADVIWSWIINRDSQREKAALILELNTLKAKLFDLQEASSKSAGSPSSQAK</sequence>
<keyword evidence="1" id="KW-0175">Coiled coil</keyword>
<proteinExistence type="predicted"/>
<dbReference type="RefSeq" id="WP_254084848.1">
    <property type="nucleotide sequence ID" value="NZ_JAHESE010000012.1"/>
</dbReference>
<accession>A0AAP2DXM0</accession>
<organism evidence="3 4">
    <name type="scientific">Dawidia cretensis</name>
    <dbReference type="NCBI Taxonomy" id="2782350"/>
    <lineage>
        <taxon>Bacteria</taxon>
        <taxon>Pseudomonadati</taxon>
        <taxon>Bacteroidota</taxon>
        <taxon>Cytophagia</taxon>
        <taxon>Cytophagales</taxon>
        <taxon>Chryseotaleaceae</taxon>
        <taxon>Dawidia</taxon>
    </lineage>
</organism>
<evidence type="ECO:0008006" key="5">
    <source>
        <dbReference type="Google" id="ProtNLM"/>
    </source>
</evidence>
<evidence type="ECO:0000256" key="2">
    <source>
        <dbReference type="SAM" id="Phobius"/>
    </source>
</evidence>
<protein>
    <recommendedName>
        <fullName evidence="5">LapA family protein</fullName>
    </recommendedName>
</protein>